<evidence type="ECO:0000256" key="6">
    <source>
        <dbReference type="SAM" id="MobiDB-lite"/>
    </source>
</evidence>
<evidence type="ECO:0000256" key="1">
    <source>
        <dbReference type="ARBA" id="ARBA00004236"/>
    </source>
</evidence>
<accession>A0ABV2KT58</accession>
<dbReference type="PROSITE" id="PS51257">
    <property type="entry name" value="PROKAR_LIPOPROTEIN"/>
    <property type="match status" value="1"/>
</dbReference>
<evidence type="ECO:0000313" key="9">
    <source>
        <dbReference type="EMBL" id="MET3682767.1"/>
    </source>
</evidence>
<keyword evidence="3" id="KW-1003">Cell membrane</keyword>
<evidence type="ECO:0000256" key="5">
    <source>
        <dbReference type="SAM" id="Coils"/>
    </source>
</evidence>
<keyword evidence="4" id="KW-0472">Membrane</keyword>
<sequence>MKKFLAMAALILVLVLAACGGSSDEGNNENAEGQDNSEQSEDNSGNEGGNEDSEENVEKGEIVIGQTSWSSTAPPTQIAKSILEEVGYEVEVTLLDQPVIWESMANEEIHFFMDAWLPYTEEALWSDYKDELQKVSTSYEEVPLGWVVPEYVDAETIGDLEGRGDEFGGEILTIGEGAGIVELSKDVMNDENYNLDGFELLPSSEAAMLGAVDQKIQNEEPFVFTGWRPHSVFAKHDLKFLEDTEGHFQYDNVYVLSYQGIQDQPQYSEAYDILSNWEISVDELENMIQQAENEDASYEELAEQWIEDNRDTVDEWINN</sequence>
<feature type="domain" description="ABC-type glycine betaine transport system substrate-binding" evidence="8">
    <location>
        <begin position="61"/>
        <end position="307"/>
    </location>
</feature>
<dbReference type="Proteomes" id="UP001549167">
    <property type="component" value="Unassembled WGS sequence"/>
</dbReference>
<dbReference type="Gene3D" id="3.40.190.10">
    <property type="entry name" value="Periplasmic binding protein-like II"/>
    <property type="match status" value="1"/>
</dbReference>
<keyword evidence="10" id="KW-1185">Reference proteome</keyword>
<feature type="chain" id="PRO_5045139158" evidence="7">
    <location>
        <begin position="18"/>
        <end position="319"/>
    </location>
</feature>
<evidence type="ECO:0000256" key="3">
    <source>
        <dbReference type="ARBA" id="ARBA00022475"/>
    </source>
</evidence>
<dbReference type="PANTHER" id="PTHR47737">
    <property type="entry name" value="GLYCINE BETAINE/PROLINE BETAINE TRANSPORT SYSTEM PERMEASE PROTEIN PROW"/>
    <property type="match status" value="1"/>
</dbReference>
<evidence type="ECO:0000256" key="2">
    <source>
        <dbReference type="ARBA" id="ARBA00022448"/>
    </source>
</evidence>
<organism evidence="9 10">
    <name type="scientific">Alkalibacillus flavidus</name>
    <dbReference type="NCBI Taxonomy" id="546021"/>
    <lineage>
        <taxon>Bacteria</taxon>
        <taxon>Bacillati</taxon>
        <taxon>Bacillota</taxon>
        <taxon>Bacilli</taxon>
        <taxon>Bacillales</taxon>
        <taxon>Bacillaceae</taxon>
        <taxon>Alkalibacillus</taxon>
    </lineage>
</organism>
<dbReference type="SUPFAM" id="SSF53850">
    <property type="entry name" value="Periplasmic binding protein-like II"/>
    <property type="match status" value="1"/>
</dbReference>
<evidence type="ECO:0000313" key="10">
    <source>
        <dbReference type="Proteomes" id="UP001549167"/>
    </source>
</evidence>
<dbReference type="RefSeq" id="WP_354219377.1">
    <property type="nucleotide sequence ID" value="NZ_JBEPMX010000003.1"/>
</dbReference>
<feature type="region of interest" description="Disordered" evidence="6">
    <location>
        <begin position="23"/>
        <end position="58"/>
    </location>
</feature>
<dbReference type="CDD" id="cd13639">
    <property type="entry name" value="PBP2_OpuAC_like"/>
    <property type="match status" value="1"/>
</dbReference>
<dbReference type="Gene3D" id="3.40.190.100">
    <property type="entry name" value="Glycine betaine-binding periplasmic protein, domain 2"/>
    <property type="match status" value="1"/>
</dbReference>
<evidence type="ECO:0000259" key="8">
    <source>
        <dbReference type="Pfam" id="PF04069"/>
    </source>
</evidence>
<dbReference type="PANTHER" id="PTHR47737:SF1">
    <property type="entry name" value="GLYCINE BETAINE_PROLINE BETAINE TRANSPORT SYSTEM PERMEASE PROTEIN PROW"/>
    <property type="match status" value="1"/>
</dbReference>
<keyword evidence="2" id="KW-0813">Transport</keyword>
<gene>
    <name evidence="9" type="ORF">ABID56_000857</name>
</gene>
<keyword evidence="5" id="KW-0175">Coiled coil</keyword>
<proteinExistence type="predicted"/>
<name>A0ABV2KT58_9BACI</name>
<evidence type="ECO:0000256" key="7">
    <source>
        <dbReference type="SAM" id="SignalP"/>
    </source>
</evidence>
<dbReference type="Pfam" id="PF04069">
    <property type="entry name" value="OpuAC"/>
    <property type="match status" value="1"/>
</dbReference>
<dbReference type="EMBL" id="JBEPMX010000003">
    <property type="protein sequence ID" value="MET3682767.1"/>
    <property type="molecule type" value="Genomic_DNA"/>
</dbReference>
<evidence type="ECO:0000256" key="4">
    <source>
        <dbReference type="ARBA" id="ARBA00023136"/>
    </source>
</evidence>
<feature type="coiled-coil region" evidence="5">
    <location>
        <begin position="274"/>
        <end position="308"/>
    </location>
</feature>
<comment type="subcellular location">
    <subcellularLocation>
        <location evidence="1">Cell membrane</location>
    </subcellularLocation>
</comment>
<comment type="caution">
    <text evidence="9">The sequence shown here is derived from an EMBL/GenBank/DDBJ whole genome shotgun (WGS) entry which is preliminary data.</text>
</comment>
<reference evidence="9 10" key="1">
    <citation type="submission" date="2024-06" db="EMBL/GenBank/DDBJ databases">
        <title>Genomic Encyclopedia of Type Strains, Phase IV (KMG-IV): sequencing the most valuable type-strain genomes for metagenomic binning, comparative biology and taxonomic classification.</title>
        <authorList>
            <person name="Goeker M."/>
        </authorList>
    </citation>
    <scope>NUCLEOTIDE SEQUENCE [LARGE SCALE GENOMIC DNA]</scope>
    <source>
        <strain evidence="9 10">DSM 23520</strain>
    </source>
</reference>
<keyword evidence="7" id="KW-0732">Signal</keyword>
<feature type="compositionally biased region" description="Polar residues" evidence="6">
    <location>
        <begin position="24"/>
        <end position="34"/>
    </location>
</feature>
<protein>
    <submittedName>
        <fullName evidence="9">Glycine betaine/proline transport system substrate-binding protein</fullName>
    </submittedName>
</protein>
<dbReference type="InterPro" id="IPR007210">
    <property type="entry name" value="ABC_Gly_betaine_transp_sub-bd"/>
</dbReference>
<feature type="signal peptide" evidence="7">
    <location>
        <begin position="1"/>
        <end position="17"/>
    </location>
</feature>